<protein>
    <submittedName>
        <fullName evidence="1">Uncharacterized protein</fullName>
    </submittedName>
</protein>
<name>A0ABD1M3F9_9FABA</name>
<reference evidence="1 2" key="1">
    <citation type="submission" date="2024-08" db="EMBL/GenBank/DDBJ databases">
        <title>Insights into the chromosomal genome structure of Flemingia macrophylla.</title>
        <authorList>
            <person name="Ding Y."/>
            <person name="Zhao Y."/>
            <person name="Bi W."/>
            <person name="Wu M."/>
            <person name="Zhao G."/>
            <person name="Gong Y."/>
            <person name="Li W."/>
            <person name="Zhang P."/>
        </authorList>
    </citation>
    <scope>NUCLEOTIDE SEQUENCE [LARGE SCALE GENOMIC DNA]</scope>
    <source>
        <strain evidence="1">DYQJB</strain>
        <tissue evidence="1">Leaf</tissue>
    </source>
</reference>
<dbReference type="Gene3D" id="1.10.287.1490">
    <property type="match status" value="1"/>
</dbReference>
<organism evidence="1 2">
    <name type="scientific">Flemingia macrophylla</name>
    <dbReference type="NCBI Taxonomy" id="520843"/>
    <lineage>
        <taxon>Eukaryota</taxon>
        <taxon>Viridiplantae</taxon>
        <taxon>Streptophyta</taxon>
        <taxon>Embryophyta</taxon>
        <taxon>Tracheophyta</taxon>
        <taxon>Spermatophyta</taxon>
        <taxon>Magnoliopsida</taxon>
        <taxon>eudicotyledons</taxon>
        <taxon>Gunneridae</taxon>
        <taxon>Pentapetalae</taxon>
        <taxon>rosids</taxon>
        <taxon>fabids</taxon>
        <taxon>Fabales</taxon>
        <taxon>Fabaceae</taxon>
        <taxon>Papilionoideae</taxon>
        <taxon>50 kb inversion clade</taxon>
        <taxon>NPAAA clade</taxon>
        <taxon>indigoferoid/millettioid clade</taxon>
        <taxon>Phaseoleae</taxon>
        <taxon>Flemingia</taxon>
    </lineage>
</organism>
<dbReference type="EMBL" id="JBGMDY010000006">
    <property type="protein sequence ID" value="KAL2330345.1"/>
    <property type="molecule type" value="Genomic_DNA"/>
</dbReference>
<proteinExistence type="predicted"/>
<accession>A0ABD1M3F9</accession>
<evidence type="ECO:0000313" key="2">
    <source>
        <dbReference type="Proteomes" id="UP001603857"/>
    </source>
</evidence>
<dbReference type="Proteomes" id="UP001603857">
    <property type="component" value="Unassembled WGS sequence"/>
</dbReference>
<sequence length="186" mass="20621">MESLPATPNLPPSFIEEMENAMSIIEKISILAGRVSQDKAILDNLVSQVSSEHAKLTTLRDQVIKLKQLSLPDSTVLADIKSRKEEIHTPIAALQKELSELEDKERVHLEARASVPQLLAALKEEGKKIATSYSSNRAAKLWIEASLASKKGRLGHLLSSYDQLRSNLCKVSFITQQFNSINDSIM</sequence>
<comment type="caution">
    <text evidence="1">The sequence shown here is derived from an EMBL/GenBank/DDBJ whole genome shotgun (WGS) entry which is preliminary data.</text>
</comment>
<keyword evidence="2" id="KW-1185">Reference proteome</keyword>
<dbReference type="AlphaFoldDB" id="A0ABD1M3F9"/>
<evidence type="ECO:0000313" key="1">
    <source>
        <dbReference type="EMBL" id="KAL2330345.1"/>
    </source>
</evidence>
<gene>
    <name evidence="1" type="ORF">Fmac_017926</name>
</gene>